<keyword evidence="6" id="KW-0460">Magnesium</keyword>
<comment type="cofactor">
    <cofactor evidence="1">
        <name>Mg(2+)</name>
        <dbReference type="ChEBI" id="CHEBI:18420"/>
    </cofactor>
</comment>
<dbReference type="GO" id="GO:0006796">
    <property type="term" value="P:phosphate-containing compound metabolic process"/>
    <property type="evidence" value="ECO:0007669"/>
    <property type="project" value="InterPro"/>
</dbReference>
<evidence type="ECO:0000256" key="2">
    <source>
        <dbReference type="ARBA" id="ARBA00006220"/>
    </source>
</evidence>
<evidence type="ECO:0000256" key="4">
    <source>
        <dbReference type="ARBA" id="ARBA00022723"/>
    </source>
</evidence>
<name>A0AAV0BCY1_PHAPC</name>
<proteinExistence type="inferred from homology"/>
<keyword evidence="5" id="KW-0378">Hydrolase</keyword>
<evidence type="ECO:0000256" key="1">
    <source>
        <dbReference type="ARBA" id="ARBA00001946"/>
    </source>
</evidence>
<gene>
    <name evidence="7" type="ORF">PPACK8108_LOCUS18970</name>
</gene>
<evidence type="ECO:0000256" key="5">
    <source>
        <dbReference type="ARBA" id="ARBA00022801"/>
    </source>
</evidence>
<dbReference type="EC" id="3.6.1.1" evidence="3"/>
<dbReference type="EMBL" id="CALTRL010005584">
    <property type="protein sequence ID" value="CAH7684637.1"/>
    <property type="molecule type" value="Genomic_DNA"/>
</dbReference>
<dbReference type="InterPro" id="IPR036649">
    <property type="entry name" value="Pyrophosphatase_sf"/>
</dbReference>
<dbReference type="Gene3D" id="3.90.80.10">
    <property type="entry name" value="Inorganic pyrophosphatase"/>
    <property type="match status" value="1"/>
</dbReference>
<dbReference type="PANTHER" id="PTHR10286">
    <property type="entry name" value="INORGANIC PYROPHOSPHATASE"/>
    <property type="match status" value="1"/>
</dbReference>
<reference evidence="7" key="1">
    <citation type="submission" date="2022-06" db="EMBL/GenBank/DDBJ databases">
        <authorList>
            <consortium name="SYNGENTA / RWTH Aachen University"/>
        </authorList>
    </citation>
    <scope>NUCLEOTIDE SEQUENCE</scope>
</reference>
<keyword evidence="4" id="KW-0479">Metal-binding</keyword>
<evidence type="ECO:0000313" key="7">
    <source>
        <dbReference type="EMBL" id="CAH7684637.1"/>
    </source>
</evidence>
<dbReference type="SUPFAM" id="SSF50324">
    <property type="entry name" value="Inorganic pyrophosphatase"/>
    <property type="match status" value="1"/>
</dbReference>
<dbReference type="Proteomes" id="UP001153365">
    <property type="component" value="Unassembled WGS sequence"/>
</dbReference>
<comment type="similarity">
    <text evidence="2">Belongs to the PPase family.</text>
</comment>
<organism evidence="7 8">
    <name type="scientific">Phakopsora pachyrhizi</name>
    <name type="common">Asian soybean rust disease fungus</name>
    <dbReference type="NCBI Taxonomy" id="170000"/>
    <lineage>
        <taxon>Eukaryota</taxon>
        <taxon>Fungi</taxon>
        <taxon>Dikarya</taxon>
        <taxon>Basidiomycota</taxon>
        <taxon>Pucciniomycotina</taxon>
        <taxon>Pucciniomycetes</taxon>
        <taxon>Pucciniales</taxon>
        <taxon>Phakopsoraceae</taxon>
        <taxon>Phakopsora</taxon>
    </lineage>
</organism>
<evidence type="ECO:0000313" key="8">
    <source>
        <dbReference type="Proteomes" id="UP001153365"/>
    </source>
</evidence>
<evidence type="ECO:0000256" key="3">
    <source>
        <dbReference type="ARBA" id="ARBA00012146"/>
    </source>
</evidence>
<evidence type="ECO:0000256" key="6">
    <source>
        <dbReference type="ARBA" id="ARBA00022842"/>
    </source>
</evidence>
<protein>
    <recommendedName>
        <fullName evidence="3">inorganic diphosphatase</fullName>
        <ecNumber evidence="3">3.6.1.1</ecNumber>
    </recommendedName>
</protein>
<sequence>MIVEVPRRTNAKMETSKAEAFNPILQEIKKKVRFVRYCFPHHGYIWNYGAVPQGNKCTWEDPEHTHPETKAKGDNNPQDVCKIGEAVGYVGQVKQVKILGVIALLDEGKTDWKMILVDVNDPLASKLNDIEDVERLLPGLIRLAFLSFFAHYGKPENQFAFSGEAKYKKYATEVVMECHEAWRRLLKNGYAGISLANTTVERSSYRVASADVPPDSQKDPAQIDPSISKWFL</sequence>
<dbReference type="GO" id="GO:0004427">
    <property type="term" value="F:inorganic diphosphate phosphatase activity"/>
    <property type="evidence" value="ECO:0007669"/>
    <property type="project" value="UniProtKB-EC"/>
</dbReference>
<comment type="caution">
    <text evidence="7">The sequence shown here is derived from an EMBL/GenBank/DDBJ whole genome shotgun (WGS) entry which is preliminary data.</text>
</comment>
<dbReference type="InterPro" id="IPR008162">
    <property type="entry name" value="Pyrophosphatase"/>
</dbReference>
<dbReference type="Pfam" id="PF00719">
    <property type="entry name" value="Pyrophosphatase"/>
    <property type="match status" value="1"/>
</dbReference>
<accession>A0AAV0BCY1</accession>
<dbReference type="GO" id="GO:0000287">
    <property type="term" value="F:magnesium ion binding"/>
    <property type="evidence" value="ECO:0007669"/>
    <property type="project" value="InterPro"/>
</dbReference>
<dbReference type="AlphaFoldDB" id="A0AAV0BCY1"/>
<dbReference type="GO" id="GO:0005737">
    <property type="term" value="C:cytoplasm"/>
    <property type="evidence" value="ECO:0007669"/>
    <property type="project" value="InterPro"/>
</dbReference>
<keyword evidence="8" id="KW-1185">Reference proteome</keyword>